<keyword evidence="1" id="KW-0812">Transmembrane</keyword>
<dbReference type="Proteomes" id="UP000766595">
    <property type="component" value="Unassembled WGS sequence"/>
</dbReference>
<evidence type="ECO:0000313" key="2">
    <source>
        <dbReference type="EMBL" id="MBT9293108.1"/>
    </source>
</evidence>
<sequence length="109" mass="12008">MINPSIYAGNFAVAEGLHLLAEWVKVVTFGTHSEWIFAAAETAGHALLWFITLGILWSTLPKIAKLLNQIGGAVFAFHTKSNMRAAALKQRLKRQICELLRKVINHVGG</sequence>
<protein>
    <submittedName>
        <fullName evidence="2">Uncharacterized protein</fullName>
    </submittedName>
</protein>
<keyword evidence="1" id="KW-0472">Membrane</keyword>
<keyword evidence="3" id="KW-1185">Reference proteome</keyword>
<proteinExistence type="predicted"/>
<evidence type="ECO:0000256" key="1">
    <source>
        <dbReference type="SAM" id="Phobius"/>
    </source>
</evidence>
<dbReference type="EMBL" id="JAHHZF010000020">
    <property type="protein sequence ID" value="MBT9293108.1"/>
    <property type="molecule type" value="Genomic_DNA"/>
</dbReference>
<dbReference type="RefSeq" id="WP_261971606.1">
    <property type="nucleotide sequence ID" value="NZ_JAHHZF010000020.1"/>
</dbReference>
<organism evidence="2 3">
    <name type="scientific">Prosthecodimorpha staleyi</name>
    <dbReference type="NCBI Taxonomy" id="2840188"/>
    <lineage>
        <taxon>Bacteria</taxon>
        <taxon>Pseudomonadati</taxon>
        <taxon>Pseudomonadota</taxon>
        <taxon>Alphaproteobacteria</taxon>
        <taxon>Hyphomicrobiales</taxon>
        <taxon>Ancalomicrobiaceae</taxon>
        <taxon>Prosthecodimorpha</taxon>
    </lineage>
</organism>
<gene>
    <name evidence="2" type="ORF">KL771_26845</name>
</gene>
<accession>A0A947D9N8</accession>
<feature type="transmembrane region" description="Helical" evidence="1">
    <location>
        <begin position="35"/>
        <end position="57"/>
    </location>
</feature>
<keyword evidence="1" id="KW-1133">Transmembrane helix</keyword>
<dbReference type="AlphaFoldDB" id="A0A947D9N8"/>
<comment type="caution">
    <text evidence="2">The sequence shown here is derived from an EMBL/GenBank/DDBJ whole genome shotgun (WGS) entry which is preliminary data.</text>
</comment>
<name>A0A947D9N8_9HYPH</name>
<reference evidence="2 3" key="1">
    <citation type="submission" date="2021-06" db="EMBL/GenBank/DDBJ databases">
        <authorList>
            <person name="Grouzdev D.S."/>
            <person name="Koziaeva V."/>
        </authorList>
    </citation>
    <scope>NUCLEOTIDE SEQUENCE [LARGE SCALE GENOMIC DNA]</scope>
    <source>
        <strain evidence="2 3">22</strain>
    </source>
</reference>
<evidence type="ECO:0000313" key="3">
    <source>
        <dbReference type="Proteomes" id="UP000766595"/>
    </source>
</evidence>